<dbReference type="AlphaFoldDB" id="A0AAD7UZT6"/>
<evidence type="ECO:0000313" key="1">
    <source>
        <dbReference type="EMBL" id="KAJ8656664.1"/>
    </source>
</evidence>
<keyword evidence="2" id="KW-1185">Reference proteome</keyword>
<dbReference type="Proteomes" id="UP001234581">
    <property type="component" value="Unassembled WGS sequence"/>
</dbReference>
<organism evidence="1 2">
    <name type="scientific">Lichtheimia ornata</name>
    <dbReference type="NCBI Taxonomy" id="688661"/>
    <lineage>
        <taxon>Eukaryota</taxon>
        <taxon>Fungi</taxon>
        <taxon>Fungi incertae sedis</taxon>
        <taxon>Mucoromycota</taxon>
        <taxon>Mucoromycotina</taxon>
        <taxon>Mucoromycetes</taxon>
        <taxon>Mucorales</taxon>
        <taxon>Lichtheimiaceae</taxon>
        <taxon>Lichtheimia</taxon>
    </lineage>
</organism>
<dbReference type="GeneID" id="83215150"/>
<protein>
    <submittedName>
        <fullName evidence="1">Uncharacterized protein</fullName>
    </submittedName>
</protein>
<dbReference type="EMBL" id="JARTCD010000038">
    <property type="protein sequence ID" value="KAJ8656664.1"/>
    <property type="molecule type" value="Genomic_DNA"/>
</dbReference>
<dbReference type="RefSeq" id="XP_058341577.1">
    <property type="nucleotide sequence ID" value="XM_058487755.1"/>
</dbReference>
<evidence type="ECO:0000313" key="2">
    <source>
        <dbReference type="Proteomes" id="UP001234581"/>
    </source>
</evidence>
<name>A0AAD7UZT6_9FUNG</name>
<comment type="caution">
    <text evidence="1">The sequence shown here is derived from an EMBL/GenBank/DDBJ whole genome shotgun (WGS) entry which is preliminary data.</text>
</comment>
<proteinExistence type="predicted"/>
<sequence>MSAPSTIRVFYKSNVSEETISHHIHQLQGAGVGVLKIFLSADEIAAYEGGYTCHVNDTRQLHPFYTTFAASLVEVRPEGRLAPEIQEVIENQIVPAIEQSQQ</sequence>
<gene>
    <name evidence="1" type="ORF">O0I10_007743</name>
</gene>
<reference evidence="1 2" key="1">
    <citation type="submission" date="2023-03" db="EMBL/GenBank/DDBJ databases">
        <title>Genome sequence of Lichtheimia ornata CBS 291.66.</title>
        <authorList>
            <person name="Mohabir J.T."/>
            <person name="Shea T.P."/>
            <person name="Kurbessoian T."/>
            <person name="Berby B."/>
            <person name="Fontaine J."/>
            <person name="Livny J."/>
            <person name="Gnirke A."/>
            <person name="Stajich J.E."/>
            <person name="Cuomo C.A."/>
        </authorList>
    </citation>
    <scope>NUCLEOTIDE SEQUENCE [LARGE SCALE GENOMIC DNA]</scope>
    <source>
        <strain evidence="1">CBS 291.66</strain>
    </source>
</reference>
<accession>A0AAD7UZT6</accession>